<name>G6YV48_9GAMM</name>
<dbReference type="Gene3D" id="2.60.200.60">
    <property type="match status" value="1"/>
</dbReference>
<evidence type="ECO:0000313" key="2">
    <source>
        <dbReference type="EMBL" id="EHJ03797.1"/>
    </source>
</evidence>
<evidence type="ECO:0000256" key="1">
    <source>
        <dbReference type="SAM" id="MobiDB-lite"/>
    </source>
</evidence>
<feature type="region of interest" description="Disordered" evidence="1">
    <location>
        <begin position="134"/>
        <end position="179"/>
    </location>
</feature>
<feature type="compositionally biased region" description="Acidic residues" evidence="1">
    <location>
        <begin position="141"/>
        <end position="152"/>
    </location>
</feature>
<gene>
    <name evidence="2" type="ORF">KYE_13715</name>
</gene>
<accession>G6YV48</accession>
<dbReference type="Proteomes" id="UP000003208">
    <property type="component" value="Unassembled WGS sequence"/>
</dbReference>
<organism evidence="2 3">
    <name type="scientific">Marinobacter manganoxydans MnI7-9</name>
    <dbReference type="NCBI Taxonomy" id="1094979"/>
    <lineage>
        <taxon>Bacteria</taxon>
        <taxon>Pseudomonadati</taxon>
        <taxon>Pseudomonadota</taxon>
        <taxon>Gammaproteobacteria</taxon>
        <taxon>Pseudomonadales</taxon>
        <taxon>Marinobacteraceae</taxon>
        <taxon>Marinobacter</taxon>
    </lineage>
</organism>
<feature type="compositionally biased region" description="Polar residues" evidence="1">
    <location>
        <begin position="170"/>
        <end position="179"/>
    </location>
</feature>
<dbReference type="EMBL" id="AGTR01000055">
    <property type="protein sequence ID" value="EHJ03797.1"/>
    <property type="molecule type" value="Genomic_DNA"/>
</dbReference>
<evidence type="ECO:0000313" key="3">
    <source>
        <dbReference type="Proteomes" id="UP000003208"/>
    </source>
</evidence>
<keyword evidence="3" id="KW-1185">Reference proteome</keyword>
<protein>
    <submittedName>
        <fullName evidence="2">PAAR domain-containing protein</fullName>
    </submittedName>
</protein>
<dbReference type="AlphaFoldDB" id="G6YV48"/>
<proteinExistence type="predicted"/>
<reference evidence="2 3" key="1">
    <citation type="journal article" date="2012" name="J. Bacteriol.">
        <title>Genome sequence of deep-sea manganese-oxidizing bacterium Marinobacter manganoxydans MnI7-9.</title>
        <authorList>
            <person name="Wang H."/>
            <person name="Li H."/>
            <person name="Shao Z."/>
            <person name="Liao S."/>
            <person name="Johnstone L."/>
            <person name="Rensing C."/>
            <person name="Wang G."/>
        </authorList>
    </citation>
    <scope>NUCLEOTIDE SEQUENCE [LARGE SCALE GENOMIC DNA]</scope>
    <source>
        <strain evidence="2 3">MnI7-9</strain>
    </source>
</reference>
<dbReference type="Pfam" id="PF05488">
    <property type="entry name" value="PAAR_motif"/>
    <property type="match status" value="1"/>
</dbReference>
<dbReference type="RefSeq" id="WP_008174249.1">
    <property type="nucleotide sequence ID" value="NZ_AGTR01000055.1"/>
</dbReference>
<dbReference type="CDD" id="cd14743">
    <property type="entry name" value="PAAR_CT_1"/>
    <property type="match status" value="1"/>
</dbReference>
<sequence>MSNLIAACVGDMHVCPIKGHGSSPIMPNGSSILVEGKPIARVGDVTGCGAVITQGYPLALADGMPVAYLGSPTSHGGSIVSGNPRVILGVATNTAPVVDFAMAGALDDKGQLTPAAKELLDKDPQEFVRKAAQKGALIDEGVSDESPEDSPEEENRPKVRVEAGIFFDGTGNNRDNTQTYQRQMDDCLTANAAGAISEDECSAELSQVMEGSYLSA</sequence>
<feature type="non-terminal residue" evidence="2">
    <location>
        <position position="216"/>
    </location>
</feature>
<dbReference type="InterPro" id="IPR008727">
    <property type="entry name" value="PAAR_motif"/>
</dbReference>